<dbReference type="EMBL" id="VJZN01000003">
    <property type="protein sequence ID" value="TRX09375.1"/>
    <property type="molecule type" value="Genomic_DNA"/>
</dbReference>
<comment type="caution">
    <text evidence="2">The sequence shown here is derived from an EMBL/GenBank/DDBJ whole genome shotgun (WGS) entry which is preliminary data.</text>
</comment>
<dbReference type="RefSeq" id="WP_143385945.1">
    <property type="nucleotide sequence ID" value="NZ_VJZL01000002.1"/>
</dbReference>
<organism evidence="2 4">
    <name type="scientific">Flavobacterium gawalongense</name>
    <dbReference type="NCBI Taxonomy" id="2594432"/>
    <lineage>
        <taxon>Bacteria</taxon>
        <taxon>Pseudomonadati</taxon>
        <taxon>Bacteroidota</taxon>
        <taxon>Flavobacteriia</taxon>
        <taxon>Flavobacteriales</taxon>
        <taxon>Flavobacteriaceae</taxon>
        <taxon>Flavobacterium</taxon>
    </lineage>
</organism>
<dbReference type="AlphaFoldDB" id="A0A553BWW8"/>
<evidence type="ECO:0000313" key="1">
    <source>
        <dbReference type="EMBL" id="TRX09375.1"/>
    </source>
</evidence>
<proteinExistence type="predicted"/>
<accession>A0A553BWW8</accession>
<sequence length="64" mass="7599">MAINPNTIYHQTNNDYAIGDQEVENIYQDNKEKSEKIELLYEERLKDKDNMITQLQNIINTIVK</sequence>
<evidence type="ECO:0000313" key="4">
    <source>
        <dbReference type="Proteomes" id="UP000318669"/>
    </source>
</evidence>
<reference evidence="3 4" key="1">
    <citation type="submission" date="2019-07" db="EMBL/GenBank/DDBJ databases">
        <title>Novel species of Flavobacterium.</title>
        <authorList>
            <person name="Liu Q."/>
            <person name="Xin Y.-H."/>
        </authorList>
    </citation>
    <scope>NUCLEOTIDE SEQUENCE [LARGE SCALE GENOMIC DNA]</scope>
    <source>
        <strain evidence="1 3">GSP39</strain>
        <strain evidence="2 4">GSR22</strain>
    </source>
</reference>
<dbReference type="OrthoDB" id="798409at2"/>
<dbReference type="EMBL" id="VJZL01000002">
    <property type="protein sequence ID" value="TRX12811.1"/>
    <property type="molecule type" value="Genomic_DNA"/>
</dbReference>
<evidence type="ECO:0000313" key="3">
    <source>
        <dbReference type="Proteomes" id="UP000318528"/>
    </source>
</evidence>
<dbReference type="Proteomes" id="UP000318669">
    <property type="component" value="Unassembled WGS sequence"/>
</dbReference>
<protein>
    <submittedName>
        <fullName evidence="2">Uncharacterized protein</fullName>
    </submittedName>
</protein>
<keyword evidence="3" id="KW-1185">Reference proteome</keyword>
<evidence type="ECO:0000313" key="2">
    <source>
        <dbReference type="EMBL" id="TRX12811.1"/>
    </source>
</evidence>
<gene>
    <name evidence="2" type="ORF">FNW11_01980</name>
    <name evidence="1" type="ORF">FNW12_02800</name>
</gene>
<name>A0A553BWW8_9FLAO</name>
<dbReference type="Proteomes" id="UP000318528">
    <property type="component" value="Unassembled WGS sequence"/>
</dbReference>